<evidence type="ECO:0000313" key="1">
    <source>
        <dbReference type="EMBL" id="KZP15425.1"/>
    </source>
</evidence>
<gene>
    <name evidence="1" type="ORF">FIBSPDRAFT_684317</name>
</gene>
<name>A0A166E5W8_9AGAM</name>
<feature type="non-terminal residue" evidence="1">
    <location>
        <position position="1"/>
    </location>
</feature>
<accession>A0A166E5W8</accession>
<keyword evidence="2" id="KW-1185">Reference proteome</keyword>
<feature type="non-terminal residue" evidence="1">
    <location>
        <position position="53"/>
    </location>
</feature>
<organism evidence="1 2">
    <name type="scientific">Athelia psychrophila</name>
    <dbReference type="NCBI Taxonomy" id="1759441"/>
    <lineage>
        <taxon>Eukaryota</taxon>
        <taxon>Fungi</taxon>
        <taxon>Dikarya</taxon>
        <taxon>Basidiomycota</taxon>
        <taxon>Agaricomycotina</taxon>
        <taxon>Agaricomycetes</taxon>
        <taxon>Agaricomycetidae</taxon>
        <taxon>Atheliales</taxon>
        <taxon>Atheliaceae</taxon>
        <taxon>Athelia</taxon>
    </lineage>
</organism>
<evidence type="ECO:0000313" key="2">
    <source>
        <dbReference type="Proteomes" id="UP000076532"/>
    </source>
</evidence>
<proteinExistence type="predicted"/>
<dbReference type="EMBL" id="KV417604">
    <property type="protein sequence ID" value="KZP15425.1"/>
    <property type="molecule type" value="Genomic_DNA"/>
</dbReference>
<dbReference type="STRING" id="436010.A0A166E5W8"/>
<dbReference type="AlphaFoldDB" id="A0A166E5W8"/>
<dbReference type="OrthoDB" id="6133115at2759"/>
<sequence length="53" mass="5880">LSYGVSTVAQLIVSYTVEILRYHLLAKGFNAFNFGISWALIFERYANPIALGA</sequence>
<reference evidence="1 2" key="1">
    <citation type="journal article" date="2016" name="Mol. Biol. Evol.">
        <title>Comparative Genomics of Early-Diverging Mushroom-Forming Fungi Provides Insights into the Origins of Lignocellulose Decay Capabilities.</title>
        <authorList>
            <person name="Nagy L.G."/>
            <person name="Riley R."/>
            <person name="Tritt A."/>
            <person name="Adam C."/>
            <person name="Daum C."/>
            <person name="Floudas D."/>
            <person name="Sun H."/>
            <person name="Yadav J.S."/>
            <person name="Pangilinan J."/>
            <person name="Larsson K.H."/>
            <person name="Matsuura K."/>
            <person name="Barry K."/>
            <person name="Labutti K."/>
            <person name="Kuo R."/>
            <person name="Ohm R.A."/>
            <person name="Bhattacharya S.S."/>
            <person name="Shirouzu T."/>
            <person name="Yoshinaga Y."/>
            <person name="Martin F.M."/>
            <person name="Grigoriev I.V."/>
            <person name="Hibbett D.S."/>
        </authorList>
    </citation>
    <scope>NUCLEOTIDE SEQUENCE [LARGE SCALE GENOMIC DNA]</scope>
    <source>
        <strain evidence="1 2">CBS 109695</strain>
    </source>
</reference>
<dbReference type="Proteomes" id="UP000076532">
    <property type="component" value="Unassembled WGS sequence"/>
</dbReference>
<protein>
    <submittedName>
        <fullName evidence="1">Uncharacterized protein</fullName>
    </submittedName>
</protein>